<evidence type="ECO:0000313" key="2">
    <source>
        <dbReference type="EMBL" id="TXC73936.1"/>
    </source>
</evidence>
<evidence type="ECO:0000256" key="1">
    <source>
        <dbReference type="SAM" id="MobiDB-lite"/>
    </source>
</evidence>
<proteinExistence type="predicted"/>
<dbReference type="RefSeq" id="WP_147121773.1">
    <property type="nucleotide sequence ID" value="NZ_VOPY01000001.1"/>
</dbReference>
<dbReference type="Proteomes" id="UP000321129">
    <property type="component" value="Unassembled WGS sequence"/>
</dbReference>
<organism evidence="2 3">
    <name type="scientific">Flavisphingopyxis soli</name>
    <dbReference type="NCBI Taxonomy" id="2601267"/>
    <lineage>
        <taxon>Bacteria</taxon>
        <taxon>Pseudomonadati</taxon>
        <taxon>Pseudomonadota</taxon>
        <taxon>Alphaproteobacteria</taxon>
        <taxon>Sphingomonadales</taxon>
        <taxon>Sphingopyxidaceae</taxon>
        <taxon>Flavisphingopyxis</taxon>
    </lineage>
</organism>
<name>A0A5C6UP88_9SPHN</name>
<keyword evidence="3" id="KW-1185">Reference proteome</keyword>
<dbReference type="AlphaFoldDB" id="A0A5C6UP88"/>
<gene>
    <name evidence="2" type="ORF">FSZ31_04235</name>
</gene>
<comment type="caution">
    <text evidence="2">The sequence shown here is derived from an EMBL/GenBank/DDBJ whole genome shotgun (WGS) entry which is preliminary data.</text>
</comment>
<evidence type="ECO:0000313" key="3">
    <source>
        <dbReference type="Proteomes" id="UP000321129"/>
    </source>
</evidence>
<reference evidence="2 3" key="1">
    <citation type="submission" date="2019-08" db="EMBL/GenBank/DDBJ databases">
        <title>Sphingorhabdus soil sp. nov., isolated from arctic soil.</title>
        <authorList>
            <person name="Liu Y."/>
        </authorList>
    </citation>
    <scope>NUCLEOTIDE SEQUENCE [LARGE SCALE GENOMIC DNA]</scope>
    <source>
        <strain evidence="2 3">D-2Q-5-6</strain>
    </source>
</reference>
<sequence length="86" mass="8915">MLKTDASFPHPGSYAIERGADGTFDTGPGIRIIRAQDGATVLVGDPLPGARRADAASVNRTVALADLLPATRDRAIDRRCPTASAA</sequence>
<dbReference type="EMBL" id="VOPY01000001">
    <property type="protein sequence ID" value="TXC73936.1"/>
    <property type="molecule type" value="Genomic_DNA"/>
</dbReference>
<feature type="region of interest" description="Disordered" evidence="1">
    <location>
        <begin position="1"/>
        <end position="23"/>
    </location>
</feature>
<dbReference type="OrthoDB" id="7411134at2"/>
<protein>
    <submittedName>
        <fullName evidence="2">Uncharacterized protein</fullName>
    </submittedName>
</protein>
<accession>A0A5C6UP88</accession>